<reference evidence="5 6" key="1">
    <citation type="journal article" date="2012" name="J. Bacteriol.">
        <title>Genome sequence of the cycloprodigiosin-producing bacterial strain Pseudoalteromonas rubra ATCC 29570(T).</title>
        <authorList>
            <person name="Xie B.B."/>
            <person name="Shu Y.L."/>
            <person name="Qin Q.L."/>
            <person name="Rong J.C."/>
            <person name="Zhang X.Y."/>
            <person name="Chen X.L."/>
            <person name="Zhou B.C."/>
            <person name="Zhang Y.Z."/>
        </authorList>
    </citation>
    <scope>NUCLEOTIDE SEQUENCE [LARGE SCALE GENOMIC DNA]</scope>
    <source>
        <strain evidence="5 6">DSM 6842</strain>
    </source>
</reference>
<dbReference type="FunFam" id="3.40.50.12780:FF:000012">
    <property type="entry name" value="Non-ribosomal peptide synthetase"/>
    <property type="match status" value="1"/>
</dbReference>
<dbReference type="GO" id="GO:0031177">
    <property type="term" value="F:phosphopantetheine binding"/>
    <property type="evidence" value="ECO:0007669"/>
    <property type="project" value="InterPro"/>
</dbReference>
<dbReference type="PROSITE" id="PS50075">
    <property type="entry name" value="CARRIER"/>
    <property type="match status" value="2"/>
</dbReference>
<dbReference type="InterPro" id="IPR001242">
    <property type="entry name" value="Condensation_dom"/>
</dbReference>
<dbReference type="InterPro" id="IPR000873">
    <property type="entry name" value="AMP-dep_synth/lig_dom"/>
</dbReference>
<dbReference type="NCBIfam" id="NF003417">
    <property type="entry name" value="PRK04813.1"/>
    <property type="match status" value="2"/>
</dbReference>
<dbReference type="Pfam" id="PF00668">
    <property type="entry name" value="Condensation"/>
    <property type="match status" value="2"/>
</dbReference>
<dbReference type="GO" id="GO:0003824">
    <property type="term" value="F:catalytic activity"/>
    <property type="evidence" value="ECO:0007669"/>
    <property type="project" value="InterPro"/>
</dbReference>
<dbReference type="Gene3D" id="3.30.559.10">
    <property type="entry name" value="Chloramphenicol acetyltransferase-like domain"/>
    <property type="match status" value="2"/>
</dbReference>
<dbReference type="InterPro" id="IPR041464">
    <property type="entry name" value="TubC_N"/>
</dbReference>
<dbReference type="CDD" id="cd19531">
    <property type="entry name" value="LCL_NRPS-like"/>
    <property type="match status" value="2"/>
</dbReference>
<evidence type="ECO:0000256" key="1">
    <source>
        <dbReference type="ARBA" id="ARBA00001957"/>
    </source>
</evidence>
<dbReference type="GO" id="GO:0005737">
    <property type="term" value="C:cytoplasm"/>
    <property type="evidence" value="ECO:0007669"/>
    <property type="project" value="TreeGrafter"/>
</dbReference>
<dbReference type="NCBIfam" id="TIGR01733">
    <property type="entry name" value="AA-adenyl-dom"/>
    <property type="match status" value="2"/>
</dbReference>
<dbReference type="Proteomes" id="UP000016480">
    <property type="component" value="Unassembled WGS sequence"/>
</dbReference>
<dbReference type="Gene3D" id="3.30.300.30">
    <property type="match status" value="2"/>
</dbReference>
<dbReference type="Gene3D" id="1.10.10.1830">
    <property type="entry name" value="Non-ribosomal peptide synthase, adenylation domain"/>
    <property type="match status" value="1"/>
</dbReference>
<dbReference type="PANTHER" id="PTHR45527:SF1">
    <property type="entry name" value="FATTY ACID SYNTHASE"/>
    <property type="match status" value="1"/>
</dbReference>
<dbReference type="Pfam" id="PF13193">
    <property type="entry name" value="AMP-binding_C"/>
    <property type="match status" value="2"/>
</dbReference>
<dbReference type="CDD" id="cd05930">
    <property type="entry name" value="A_NRPS"/>
    <property type="match status" value="1"/>
</dbReference>
<dbReference type="InterPro" id="IPR044894">
    <property type="entry name" value="TubC_N_sf"/>
</dbReference>
<dbReference type="InterPro" id="IPR020806">
    <property type="entry name" value="PKS_PP-bd"/>
</dbReference>
<dbReference type="InterPro" id="IPR020845">
    <property type="entry name" value="AMP-binding_CS"/>
</dbReference>
<feature type="domain" description="Carrier" evidence="4">
    <location>
        <begin position="2101"/>
        <end position="2176"/>
    </location>
</feature>
<dbReference type="Gene3D" id="3.30.559.30">
    <property type="entry name" value="Nonribosomal peptide synthetase, condensation domain"/>
    <property type="match status" value="2"/>
</dbReference>
<dbReference type="InterPro" id="IPR010071">
    <property type="entry name" value="AA_adenyl_dom"/>
</dbReference>
<feature type="domain" description="Carrier" evidence="4">
    <location>
        <begin position="1039"/>
        <end position="1116"/>
    </location>
</feature>
<sequence>MSVEHIIEQCSSLGIGLSTDGQNLNITGEKSNLIPELIAMLKENKPALIAHIQQFAALESERQRYHIAPVDRNGQLPVSSAQRRIWLSQQLSDSAAVYNMPNSVRVEGQFDEQLARQAIQMIIARHEVLRTVVRYEGEQLVQVIREAGDVDFVIEDYSHLSAEQSEALALEYVHKDAQKPFDLQRDLMFRGGFIRQSAEHGTLFFNVHHIAADGWSMALLLDDFKHFYNALFTGQTPDLPAVPVQYADYANWQYELLNGDQIAASKSYWLTQLQDLPTVHDIGLDFPRPASTGGKSDFCAVQLPGALSDQLKALAVSQNTSLFVLFHAAVSVLLSRYAGSDDVVVGTPVAGRKQKELERTFGCFINNLVLRLHTDAQQSFAALLGSAKQVNEAALEHQDIPFEYLVEALQPERSNSYHPLFQIALVQNNLDVTDEADIPMAGDVSLESFDAAELSAKYDIQINLVETLDGIRVSFSFDTNLFKAETITRMTRQLQAICLQIADNPDRPVGELVLSDEQEVAQLKTWEHKVEYQSRQLPIHRYVERWAAKAPTRQAICVADTRVNYDELNTRANQLAAYLQAQGVVPGDYIGVAFERSAELVIAMLAIVKAGAVYVPLDPGYPAARLQYMVEDTGLTCVLTNTALASLFEAYVSDVVAIDAEKVADAIQAQQRDNLNVDTTAQDLAYVIYTSGSTGQPKGVMVEHAGIERLVIAPNYVSLSPVDNILFISNTAFDAATFEIWGALANGATLYGLDKACLLDANRFAEAVRRLEISVAFVTVALFNQIVAIRPDAFGSLSTVMVGGDKLDKHSIDQALSHGKPAHLYNIYGPTENTTFSTFYEINAIDEGAYPIGQAISGTGCYILDAELKRCAIGVVGELYLSGTGLARGYLNKPDMTAQRFIEAKSITNERLYRTGDLVKWDEHGNVCFVGRADSQVKIRGFRIEIGEIEHALMCLPEIKEAVVQVENEGGQKCLIAYVTCHQAQSVETLKQALKPSLPLHMIPAQIVQLDTMPFTANGKIDRARLVRQQSTDTAQLIPPTTALARSVAEIWAAGLQLESQQVGMQSNFFELGGHSLLAMNLVHKIHQTLHSEVPVQCLFETPVLAEFTELVAQYQHTVSELSVTKAPLSQHGYPLSAAQRRMWFIDQLGGSSTQYNLNYQFEVQGEFDVEAAQRALLLMLDRHAILRTTYHETEAGEVQVVQPLTEFKLAHYRTTPQQYTDVLAQATAQINAAFDLKKAPLLRAAYIEGGQHETGTLLLSLHHIATDGWSMNVFFTEFVTFYQSELADQSVALPDNPLAYTDYAVWQQRYLSSAACQTSLDYWCAQLQDAPAQHGIALDFPRPQTKQQGGAVVSRRLPQAQAQALTLFIGEHNLTPFMLAHAALALVVTQHGLDTQCVIGTPVAGRHDQQLASLVGLFVNTVALTARTDFATLGEYLAHIREINVAAQSHNLVPFDTVVDALKVTRSAALSPVFQIMLTTDSEENFRLGQASASDSLNGVAFQAVSGSAVTTKFDLDIHFDLSPTQLTMHWVYDTSLFKADTIERVAQQVEQVLLQCVEQQDILSLPLPSLTVCSETQVTALLERLQSEAPVYSVDAASLAECWLHTVAQRAKEVALVWRDETWTFDALAQRVTQCAQALVSHYGVGRGQVVAVQMDKSDDMVVALLAILRSGAAYLPLDPNAPQSRADYVLADANACLLITQPDYQARHGDLACPVVSLATLQDATVKHEVVLDKASAQDLAYVIYTSGTTGQPKGVMVSHHNALALMAQMQQWPICQDNKNWGWNANYVFDASLQGLLQLIAGMTLTPIPEALKLQPQQFAQYLGETSVSVLDCTPSLVEMWLDEGLGAQLPDLIIGGEAISESLWQRLVAWQQAFARSALNVYGPTECTVNATVAPITGACPHLGLPLPYNRVYVLDAYLRPVAEGMSGELYISGDGVSKGYLGKPELTAQCFIDSPFSDVQPGHHQLYKTGDMVRYADGLLHYLGRTDNQVKLNGYRIELAEIEQQLLTIAEVMRAHVMIVEGQNHTPALVAYVQPRSEQFNYAELSVALRAKLPGYMVPQHVIAVSDWPVTRNGKLDIKALPQVESSCSGERLSTATEFKLASVWRAVLRLPEDKAFYKDSSFFTVGGNSLQAVALVRAMKKAFSVHISALDVFQQQTLAALAALVDASGGQCGDKMELVCLREGDSQLSPIVFIHPVGGQLTCYAELVAQLHTEAPIYGLQSITEQGESIAALAGHYWSVLQQGLGQRAYHLVGWSMGGVIGHAMQSLAEEQVLSLTMIDAYVPELQNLEHHELARLGTFAAELGVSLEGIAMADVEPLSSEQRLALLHQLCVAQQVVSEDFSLADLQVQWQILSHNQALFAAHSCAPSGGHARLIYANDFSASDGWETRLAHCEFHPIADTDHHDIIRRNELKTLINKYLN</sequence>
<dbReference type="Pfam" id="PF00501">
    <property type="entry name" value="AMP-binding"/>
    <property type="match status" value="2"/>
</dbReference>
<keyword evidence="3" id="KW-0597">Phosphoprotein</keyword>
<dbReference type="Gene3D" id="2.30.38.10">
    <property type="entry name" value="Luciferase, Domain 3"/>
    <property type="match status" value="2"/>
</dbReference>
<protein>
    <submittedName>
        <fullName evidence="5">Nonribosomal peptide synthetase VibF</fullName>
    </submittedName>
</protein>
<dbReference type="InterPro" id="IPR006162">
    <property type="entry name" value="Ppantetheine_attach_site"/>
</dbReference>
<evidence type="ECO:0000256" key="2">
    <source>
        <dbReference type="ARBA" id="ARBA00022450"/>
    </source>
</evidence>
<dbReference type="SMART" id="SM00823">
    <property type="entry name" value="PKS_PP"/>
    <property type="match status" value="2"/>
</dbReference>
<dbReference type="Gene3D" id="1.10.1200.10">
    <property type="entry name" value="ACP-like"/>
    <property type="match status" value="2"/>
</dbReference>
<proteinExistence type="predicted"/>
<dbReference type="SUPFAM" id="SSF53474">
    <property type="entry name" value="alpha/beta-Hydrolases"/>
    <property type="match status" value="1"/>
</dbReference>
<dbReference type="GeneID" id="61359126"/>
<evidence type="ECO:0000259" key="4">
    <source>
        <dbReference type="PROSITE" id="PS50075"/>
    </source>
</evidence>
<dbReference type="CDD" id="cd12117">
    <property type="entry name" value="A_NRPS_Srf_like"/>
    <property type="match status" value="1"/>
</dbReference>
<dbReference type="PROSITE" id="PS00455">
    <property type="entry name" value="AMP_BINDING"/>
    <property type="match status" value="2"/>
</dbReference>
<dbReference type="InterPro" id="IPR025110">
    <property type="entry name" value="AMP-bd_C"/>
</dbReference>
<dbReference type="SUPFAM" id="SSF52777">
    <property type="entry name" value="CoA-dependent acyltransferases"/>
    <property type="match status" value="4"/>
</dbReference>
<organism evidence="5 6">
    <name type="scientific">Pseudoalteromonas rubra</name>
    <dbReference type="NCBI Taxonomy" id="43658"/>
    <lineage>
        <taxon>Bacteria</taxon>
        <taxon>Pseudomonadati</taxon>
        <taxon>Pseudomonadota</taxon>
        <taxon>Gammaproteobacteria</taxon>
        <taxon>Alteromonadales</taxon>
        <taxon>Pseudoalteromonadaceae</taxon>
        <taxon>Pseudoalteromonas</taxon>
    </lineage>
</organism>
<dbReference type="PANTHER" id="PTHR45527">
    <property type="entry name" value="NONRIBOSOMAL PEPTIDE SYNTHETASE"/>
    <property type="match status" value="1"/>
</dbReference>
<dbReference type="InterPro" id="IPR023213">
    <property type="entry name" value="CAT-like_dom_sf"/>
</dbReference>
<dbReference type="Pfam" id="PF00550">
    <property type="entry name" value="PP-binding"/>
    <property type="match status" value="2"/>
</dbReference>
<dbReference type="Gene3D" id="3.40.50.980">
    <property type="match status" value="4"/>
</dbReference>
<dbReference type="GO" id="GO:0043041">
    <property type="term" value="P:amino acid activation for nonribosomal peptide biosynthetic process"/>
    <property type="evidence" value="ECO:0007669"/>
    <property type="project" value="TreeGrafter"/>
</dbReference>
<dbReference type="SUPFAM" id="SSF56801">
    <property type="entry name" value="Acetyl-CoA synthetase-like"/>
    <property type="match status" value="2"/>
</dbReference>
<dbReference type="SMART" id="SM01294">
    <property type="entry name" value="PKS_PP_betabranch"/>
    <property type="match status" value="1"/>
</dbReference>
<comment type="cofactor">
    <cofactor evidence="1">
        <name>pantetheine 4'-phosphate</name>
        <dbReference type="ChEBI" id="CHEBI:47942"/>
    </cofactor>
</comment>
<keyword evidence="2" id="KW-0596">Phosphopantetheine</keyword>
<dbReference type="InterPro" id="IPR036736">
    <property type="entry name" value="ACP-like_sf"/>
</dbReference>
<dbReference type="InterPro" id="IPR009081">
    <property type="entry name" value="PP-bd_ACP"/>
</dbReference>
<dbReference type="PROSITE" id="PS00012">
    <property type="entry name" value="PHOSPHOPANTETHEINE"/>
    <property type="match status" value="2"/>
</dbReference>
<evidence type="ECO:0000256" key="3">
    <source>
        <dbReference type="ARBA" id="ARBA00022553"/>
    </source>
</evidence>
<dbReference type="SUPFAM" id="SSF47336">
    <property type="entry name" value="ACP-like"/>
    <property type="match status" value="2"/>
</dbReference>
<dbReference type="GO" id="GO:0044550">
    <property type="term" value="P:secondary metabolite biosynthetic process"/>
    <property type="evidence" value="ECO:0007669"/>
    <property type="project" value="TreeGrafter"/>
</dbReference>
<evidence type="ECO:0000313" key="5">
    <source>
        <dbReference type="EMBL" id="KAF7785509.1"/>
    </source>
</evidence>
<dbReference type="InterPro" id="IPR045851">
    <property type="entry name" value="AMP-bd_C_sf"/>
</dbReference>
<accession>A0A8T0C493</accession>
<dbReference type="EMBL" id="AHCD03000036">
    <property type="protein sequence ID" value="KAF7785509.1"/>
    <property type="molecule type" value="Genomic_DNA"/>
</dbReference>
<gene>
    <name evidence="5" type="primary">vibF</name>
    <name evidence="5" type="ORF">PRUB_a4184</name>
</gene>
<dbReference type="Pfam" id="PF18563">
    <property type="entry name" value="TubC_N"/>
    <property type="match status" value="1"/>
</dbReference>
<dbReference type="FunFam" id="3.40.50.980:FF:000001">
    <property type="entry name" value="Non-ribosomal peptide synthetase"/>
    <property type="match status" value="2"/>
</dbReference>
<comment type="caution">
    <text evidence="5">The sequence shown here is derived from an EMBL/GenBank/DDBJ whole genome shotgun (WGS) entry which is preliminary data.</text>
</comment>
<name>A0A8T0C493_9GAMM</name>
<dbReference type="RefSeq" id="WP_010384889.1">
    <property type="nucleotide sequence ID" value="NZ_AHCD03000036.1"/>
</dbReference>
<dbReference type="Gene3D" id="3.40.50.1820">
    <property type="entry name" value="alpha/beta hydrolase"/>
    <property type="match status" value="1"/>
</dbReference>
<dbReference type="InterPro" id="IPR029058">
    <property type="entry name" value="AB_hydrolase_fold"/>
</dbReference>
<dbReference type="Pfam" id="PF00975">
    <property type="entry name" value="Thioesterase"/>
    <property type="match status" value="1"/>
</dbReference>
<dbReference type="InterPro" id="IPR001031">
    <property type="entry name" value="Thioesterase"/>
</dbReference>
<evidence type="ECO:0000313" key="6">
    <source>
        <dbReference type="Proteomes" id="UP000016480"/>
    </source>
</evidence>